<dbReference type="EMBL" id="UINC01006389">
    <property type="protein sequence ID" value="SVA27233.1"/>
    <property type="molecule type" value="Genomic_DNA"/>
</dbReference>
<gene>
    <name evidence="1" type="ORF">METZ01_LOCUS80087</name>
</gene>
<name>A0A381UKB5_9ZZZZ</name>
<feature type="non-terminal residue" evidence="1">
    <location>
        <position position="28"/>
    </location>
</feature>
<protein>
    <submittedName>
        <fullName evidence="1">Uncharacterized protein</fullName>
    </submittedName>
</protein>
<dbReference type="AlphaFoldDB" id="A0A381UKB5"/>
<accession>A0A381UKB5</accession>
<proteinExistence type="predicted"/>
<reference evidence="1" key="1">
    <citation type="submission" date="2018-05" db="EMBL/GenBank/DDBJ databases">
        <authorList>
            <person name="Lanie J.A."/>
            <person name="Ng W.-L."/>
            <person name="Kazmierczak K.M."/>
            <person name="Andrzejewski T.M."/>
            <person name="Davidsen T.M."/>
            <person name="Wayne K.J."/>
            <person name="Tettelin H."/>
            <person name="Glass J.I."/>
            <person name="Rusch D."/>
            <person name="Podicherti R."/>
            <person name="Tsui H.-C.T."/>
            <person name="Winkler M.E."/>
        </authorList>
    </citation>
    <scope>NUCLEOTIDE SEQUENCE</scope>
</reference>
<sequence>MAINGEPLLKVDDLKVHFTLTEGFMQKP</sequence>
<organism evidence="1">
    <name type="scientific">marine metagenome</name>
    <dbReference type="NCBI Taxonomy" id="408172"/>
    <lineage>
        <taxon>unclassified sequences</taxon>
        <taxon>metagenomes</taxon>
        <taxon>ecological metagenomes</taxon>
    </lineage>
</organism>
<evidence type="ECO:0000313" key="1">
    <source>
        <dbReference type="EMBL" id="SVA27233.1"/>
    </source>
</evidence>